<dbReference type="InterPro" id="IPR012340">
    <property type="entry name" value="NA-bd_OB-fold"/>
</dbReference>
<dbReference type="GO" id="GO:0003723">
    <property type="term" value="F:RNA binding"/>
    <property type="evidence" value="ECO:0007669"/>
    <property type="project" value="UniProtKB-KW"/>
</dbReference>
<keyword evidence="8" id="KW-1185">Reference proteome</keyword>
<keyword evidence="2" id="KW-0479">Metal-binding</keyword>
<keyword evidence="5" id="KW-0694">RNA-binding</keyword>
<dbReference type="Proteomes" id="UP000268829">
    <property type="component" value="Unassembled WGS sequence"/>
</dbReference>
<dbReference type="OrthoDB" id="9804278at2"/>
<dbReference type="GO" id="GO:0006364">
    <property type="term" value="P:rRNA processing"/>
    <property type="evidence" value="ECO:0007669"/>
    <property type="project" value="TreeGrafter"/>
</dbReference>
<comment type="caution">
    <text evidence="7">The sequence shown here is derived from an EMBL/GenBank/DDBJ whole genome shotgun (WGS) entry which is preliminary data.</text>
</comment>
<dbReference type="GO" id="GO:0004540">
    <property type="term" value="F:RNA nuclease activity"/>
    <property type="evidence" value="ECO:0007669"/>
    <property type="project" value="InterPro"/>
</dbReference>
<sequence>MRQLAMSGKGGVRIAYLADGQLIEWRTQETGGHVSAGDLYYGRIADVKPGIQSAFVDIGCGQNAYLYVDDTLPAGKDKASISERVQAGQYVICQVIKEGAELKAPKISLKISLQGRYLVYLPMEEGLSLSRKIDGPEERQRLKQIISPLLGSKEGAIVRTEAAGVDGEDLARELAYLRKRWENVCQQVEARKSPGRLDSDLDVVEAALREALAEGLDEVVVEDAATYQQVKAALAVFASDAQNLLRKYTGKEPLFDALGVEAKLQRALQREVPLANGGYLVMDRTEAMTVIDVNTGSFTGGGGQQREQAVTATNLEAAKEIARQLRLRDIGGIVVIDFIDMKEPANKEKVLTMLKKELARDRVPATVHGMTALGLVELTRKRVRASLAERLTEPCAACEGRGRVLRADESIHRLQNELAALARSQQAEAAVVELSARLFPLVDDGAKAAANGWPLRVFKREEPRLAPDGYRITYAGSAAEAKRLSENNRNMT</sequence>
<evidence type="ECO:0000256" key="5">
    <source>
        <dbReference type="ARBA" id="ARBA00022884"/>
    </source>
</evidence>
<dbReference type="CDD" id="cd04453">
    <property type="entry name" value="S1_RNase_E"/>
    <property type="match status" value="1"/>
</dbReference>
<dbReference type="InterPro" id="IPR019307">
    <property type="entry name" value="RNA-bd_AU-1/RNase_E/G"/>
</dbReference>
<evidence type="ECO:0000256" key="2">
    <source>
        <dbReference type="ARBA" id="ARBA00022723"/>
    </source>
</evidence>
<evidence type="ECO:0000256" key="4">
    <source>
        <dbReference type="ARBA" id="ARBA00022842"/>
    </source>
</evidence>
<dbReference type="NCBIfam" id="TIGR00757">
    <property type="entry name" value="RNaseEG"/>
    <property type="match status" value="1"/>
</dbReference>
<dbReference type="PROSITE" id="PS50126">
    <property type="entry name" value="S1"/>
    <property type="match status" value="1"/>
</dbReference>
<evidence type="ECO:0000313" key="8">
    <source>
        <dbReference type="Proteomes" id="UP000268829"/>
    </source>
</evidence>
<dbReference type="PANTHER" id="PTHR30001:SF0">
    <property type="entry name" value="RIBONUCLEASE G"/>
    <property type="match status" value="1"/>
</dbReference>
<evidence type="ECO:0000256" key="1">
    <source>
        <dbReference type="ARBA" id="ARBA00001946"/>
    </source>
</evidence>
<dbReference type="EMBL" id="RHHS01000040">
    <property type="protein sequence ID" value="RNB54405.1"/>
    <property type="molecule type" value="Genomic_DNA"/>
</dbReference>
<dbReference type="GO" id="GO:0016787">
    <property type="term" value="F:hydrolase activity"/>
    <property type="evidence" value="ECO:0007669"/>
    <property type="project" value="UniProtKB-KW"/>
</dbReference>
<dbReference type="Pfam" id="PF10150">
    <property type="entry name" value="RNase_E_G"/>
    <property type="match status" value="1"/>
</dbReference>
<feature type="domain" description="S1 motif" evidence="6">
    <location>
        <begin position="37"/>
        <end position="114"/>
    </location>
</feature>
<evidence type="ECO:0000259" key="6">
    <source>
        <dbReference type="PROSITE" id="PS50126"/>
    </source>
</evidence>
<dbReference type="AlphaFoldDB" id="A0A3M8AUX3"/>
<reference evidence="7 8" key="1">
    <citation type="submission" date="2018-10" db="EMBL/GenBank/DDBJ databases">
        <title>Phylogenomics of Brevibacillus.</title>
        <authorList>
            <person name="Dunlap C."/>
        </authorList>
    </citation>
    <scope>NUCLEOTIDE SEQUENCE [LARGE SCALE GENOMIC DNA]</scope>
    <source>
        <strain evidence="7 8">DSM 100115</strain>
    </source>
</reference>
<protein>
    <submittedName>
        <fullName evidence="7">Rne/Rng family ribonuclease</fullName>
    </submittedName>
</protein>
<dbReference type="GO" id="GO:0046872">
    <property type="term" value="F:metal ion binding"/>
    <property type="evidence" value="ECO:0007669"/>
    <property type="project" value="UniProtKB-KW"/>
</dbReference>
<keyword evidence="4" id="KW-0460">Magnesium</keyword>
<dbReference type="SMART" id="SM00316">
    <property type="entry name" value="S1"/>
    <property type="match status" value="1"/>
</dbReference>
<gene>
    <name evidence="7" type="ORF">EDM57_17205</name>
</gene>
<dbReference type="InterPro" id="IPR004659">
    <property type="entry name" value="RNase_E/G"/>
</dbReference>
<dbReference type="SUPFAM" id="SSF50249">
    <property type="entry name" value="Nucleic acid-binding proteins"/>
    <property type="match status" value="1"/>
</dbReference>
<accession>A0A3M8AUX3</accession>
<dbReference type="InterPro" id="IPR003029">
    <property type="entry name" value="S1_domain"/>
</dbReference>
<dbReference type="PANTHER" id="PTHR30001">
    <property type="entry name" value="RIBONUCLEASE"/>
    <property type="match status" value="1"/>
</dbReference>
<comment type="cofactor">
    <cofactor evidence="1">
        <name>Mg(2+)</name>
        <dbReference type="ChEBI" id="CHEBI:18420"/>
    </cofactor>
</comment>
<proteinExistence type="predicted"/>
<dbReference type="GO" id="GO:0005737">
    <property type="term" value="C:cytoplasm"/>
    <property type="evidence" value="ECO:0007669"/>
    <property type="project" value="TreeGrafter"/>
</dbReference>
<evidence type="ECO:0000313" key="7">
    <source>
        <dbReference type="EMBL" id="RNB54405.1"/>
    </source>
</evidence>
<name>A0A3M8AUX3_9BACL</name>
<keyword evidence="3" id="KW-0378">Hydrolase</keyword>
<dbReference type="RefSeq" id="WP_122905919.1">
    <property type="nucleotide sequence ID" value="NZ_RHHS01000040.1"/>
</dbReference>
<dbReference type="Gene3D" id="2.40.50.140">
    <property type="entry name" value="Nucleic acid-binding proteins"/>
    <property type="match status" value="1"/>
</dbReference>
<evidence type="ECO:0000256" key="3">
    <source>
        <dbReference type="ARBA" id="ARBA00022801"/>
    </source>
</evidence>
<organism evidence="7 8">
    <name type="scientific">Brevibacillus gelatini</name>
    <dbReference type="NCBI Taxonomy" id="1655277"/>
    <lineage>
        <taxon>Bacteria</taxon>
        <taxon>Bacillati</taxon>
        <taxon>Bacillota</taxon>
        <taxon>Bacilli</taxon>
        <taxon>Bacillales</taxon>
        <taxon>Paenibacillaceae</taxon>
        <taxon>Brevibacillus</taxon>
    </lineage>
</organism>